<dbReference type="Gene3D" id="1.10.340.70">
    <property type="match status" value="1"/>
</dbReference>
<dbReference type="Pfam" id="PF17921">
    <property type="entry name" value="Integrase_H2C2"/>
    <property type="match status" value="1"/>
</dbReference>
<dbReference type="GO" id="GO:0003676">
    <property type="term" value="F:nucleic acid binding"/>
    <property type="evidence" value="ECO:0007669"/>
    <property type="project" value="InterPro"/>
</dbReference>
<gene>
    <name evidence="3" type="ORF">N1851_010749</name>
</gene>
<comment type="caution">
    <text evidence="3">The sequence shown here is derived from an EMBL/GenBank/DDBJ whole genome shotgun (WGS) entry which is preliminary data.</text>
</comment>
<protein>
    <recommendedName>
        <fullName evidence="1">Gypsy retrotransposon integrase-like protein 1</fullName>
    </recommendedName>
</protein>
<dbReference type="Proteomes" id="UP001174136">
    <property type="component" value="Unassembled WGS sequence"/>
</dbReference>
<dbReference type="Gene3D" id="3.30.420.10">
    <property type="entry name" value="Ribonuclease H-like superfamily/Ribonuclease H"/>
    <property type="match status" value="1"/>
</dbReference>
<organism evidence="3 4">
    <name type="scientific">Merluccius polli</name>
    <name type="common">Benguela hake</name>
    <name type="synonym">Merluccius cadenati</name>
    <dbReference type="NCBI Taxonomy" id="89951"/>
    <lineage>
        <taxon>Eukaryota</taxon>
        <taxon>Metazoa</taxon>
        <taxon>Chordata</taxon>
        <taxon>Craniata</taxon>
        <taxon>Vertebrata</taxon>
        <taxon>Euteleostomi</taxon>
        <taxon>Actinopterygii</taxon>
        <taxon>Neopterygii</taxon>
        <taxon>Teleostei</taxon>
        <taxon>Neoteleostei</taxon>
        <taxon>Acanthomorphata</taxon>
        <taxon>Zeiogadaria</taxon>
        <taxon>Gadariae</taxon>
        <taxon>Gadiformes</taxon>
        <taxon>Gadoidei</taxon>
        <taxon>Merlucciidae</taxon>
        <taxon>Merluccius</taxon>
    </lineage>
</organism>
<dbReference type="Pfam" id="PF00665">
    <property type="entry name" value="rve"/>
    <property type="match status" value="1"/>
</dbReference>
<dbReference type="InterPro" id="IPR041588">
    <property type="entry name" value="Integrase_H2C2"/>
</dbReference>
<dbReference type="FunFam" id="1.10.340.70:FF:000003">
    <property type="entry name" value="Protein CBG25708"/>
    <property type="match status" value="1"/>
</dbReference>
<dbReference type="GO" id="GO:0015074">
    <property type="term" value="P:DNA integration"/>
    <property type="evidence" value="ECO:0007669"/>
    <property type="project" value="InterPro"/>
</dbReference>
<evidence type="ECO:0000259" key="2">
    <source>
        <dbReference type="PROSITE" id="PS50994"/>
    </source>
</evidence>
<dbReference type="SUPFAM" id="SSF53098">
    <property type="entry name" value="Ribonuclease H-like"/>
    <property type="match status" value="1"/>
</dbReference>
<accession>A0AA47MY48</accession>
<evidence type="ECO:0000313" key="3">
    <source>
        <dbReference type="EMBL" id="KAK0148838.1"/>
    </source>
</evidence>
<dbReference type="InterPro" id="IPR012337">
    <property type="entry name" value="RNaseH-like_sf"/>
</dbReference>
<name>A0AA47MY48_MERPO</name>
<keyword evidence="4" id="KW-1185">Reference proteome</keyword>
<dbReference type="PANTHER" id="PTHR37984:SF11">
    <property type="entry name" value="INTEGRASE CATALYTIC DOMAIN-CONTAINING PROTEIN"/>
    <property type="match status" value="1"/>
</dbReference>
<reference evidence="3" key="1">
    <citation type="journal article" date="2023" name="Front. Mar. Sci.">
        <title>A new Merluccius polli reference genome to investigate the effects of global change in West African waters.</title>
        <authorList>
            <person name="Mateo J.L."/>
            <person name="Blanco-Fernandez C."/>
            <person name="Garcia-Vazquez E."/>
            <person name="Machado-Schiaffino G."/>
        </authorList>
    </citation>
    <scope>NUCLEOTIDE SEQUENCE</scope>
    <source>
        <strain evidence="3">C29</strain>
        <tissue evidence="3">Fin</tissue>
    </source>
</reference>
<dbReference type="PROSITE" id="PS50994">
    <property type="entry name" value="INTEGRASE"/>
    <property type="match status" value="1"/>
</dbReference>
<feature type="domain" description="Integrase catalytic" evidence="2">
    <location>
        <begin position="177"/>
        <end position="330"/>
    </location>
</feature>
<dbReference type="FunFam" id="3.30.420.10:FF:000063">
    <property type="entry name" value="Retrovirus-related Pol polyprotein from transposon 297-like Protein"/>
    <property type="match status" value="1"/>
</dbReference>
<dbReference type="InterPro" id="IPR036397">
    <property type="entry name" value="RNaseH_sf"/>
</dbReference>
<proteinExistence type="predicted"/>
<evidence type="ECO:0000313" key="4">
    <source>
        <dbReference type="Proteomes" id="UP001174136"/>
    </source>
</evidence>
<dbReference type="AlphaFoldDB" id="A0AA47MY48"/>
<dbReference type="PANTHER" id="PTHR37984">
    <property type="entry name" value="PROTEIN CBG26694"/>
    <property type="match status" value="1"/>
</dbReference>
<dbReference type="EMBL" id="JAOPHQ010001995">
    <property type="protein sequence ID" value="KAK0148838.1"/>
    <property type="molecule type" value="Genomic_DNA"/>
</dbReference>
<dbReference type="InterPro" id="IPR001584">
    <property type="entry name" value="Integrase_cat-core"/>
</dbReference>
<evidence type="ECO:0000256" key="1">
    <source>
        <dbReference type="ARBA" id="ARBA00039658"/>
    </source>
</evidence>
<dbReference type="InterPro" id="IPR050951">
    <property type="entry name" value="Retrovirus_Pol_polyprotein"/>
</dbReference>
<sequence length="454" mass="50478">MSRHPAQLSHICQEASNTERQAEEYVNFVTTHAVPKAMTLAEIQEATRTDPTLCKVIQLLKEGSWGSLSEKQDFADGVDVAALMSLRKIKDELTVTASDDTVLRGTKIVIPQSLQNKAISLAHEGHQGVVKTKKLIREKVWFPGIDRQVETMISGCIPCQAVVLPNHTQEPLRMSELPSSPWEKVGVDFCGPFPSGDYLLVVIDEYSRYPEVEILQSTSARATIPKLDKIFSTLGIPLEVKTDNGPPFQSSEFANFATYLGFKHRKITPLWPQANAEAERFMRTLGKTIRAACVDGHPWKQTLYAFLRNYRATPHCSTGIAPADVLFGRPLRIKLPESPLPFQSHTDAKLRQADAVAKNKMKLNADKTRHVAPVALKVGVRVLCRQKKEGKLCPAYNPCPYKVIAVKGSMVTAKRNDHVITRNSSHFKTLPAVENHHTQSSGWKIMNNGQDAMA</sequence>